<dbReference type="GO" id="GO:0032589">
    <property type="term" value="C:neuron projection membrane"/>
    <property type="evidence" value="ECO:0007669"/>
    <property type="project" value="TreeGrafter"/>
</dbReference>
<dbReference type="InterPro" id="IPR036179">
    <property type="entry name" value="Ig-like_dom_sf"/>
</dbReference>
<dbReference type="PROSITE" id="PS50835">
    <property type="entry name" value="IG_LIKE"/>
    <property type="match status" value="2"/>
</dbReference>
<dbReference type="CDD" id="cd00096">
    <property type="entry name" value="Ig"/>
    <property type="match status" value="1"/>
</dbReference>
<dbReference type="InterPro" id="IPR003598">
    <property type="entry name" value="Ig_sub2"/>
</dbReference>
<dbReference type="InterPro" id="IPR007110">
    <property type="entry name" value="Ig-like_dom"/>
</dbReference>
<protein>
    <recommendedName>
        <fullName evidence="2">Ig-like domain-containing protein</fullName>
    </recommendedName>
</protein>
<feature type="domain" description="Ig-like" evidence="2">
    <location>
        <begin position="261"/>
        <end position="353"/>
    </location>
</feature>
<accession>A0A8J2RWT8</accession>
<evidence type="ECO:0000259" key="2">
    <source>
        <dbReference type="PROSITE" id="PS50835"/>
    </source>
</evidence>
<proteinExistence type="predicted"/>
<sequence length="406" mass="43857">MQIVLYITLGASLFKASVLYTLAEVSGGWSYCYVVVTTVVTDTQRGSWETTGYGSCCNVTNSLSIDESLTGAPPTAGMADGTVLSANTESPLPPPQSMNLESSSDQQAKTQDDKTLLLKGPKFVPEASKNITALAGRVASLNCRIKNLDNWTVSWVRHRDVSLLTVAGYTYSSDQRFRAVHKPYFGEQLPSASQSSGVGSNSKQLQQVQHLNSDLESLTDTYQDWGLEIHSSQPRDSGIYECQISTTPHRSLFVHLRVVEPSTTVLGGSEVFVGMGSTINLTCVIRLSPEPPNSIRWQHNNQMIGYDSNRGGVSVVTEKGIESSSSLLIQNARPADSGKYVCRPDNAEPATVNVHVLNGESPAAMQHGCSARQLSSAALFFLSVAMAVAANVKAHRNIWSFIYGVT</sequence>
<name>A0A8J2RWT8_9CRUS</name>
<reference evidence="3" key="1">
    <citation type="submission" date="2021-11" db="EMBL/GenBank/DDBJ databases">
        <authorList>
            <person name="Schell T."/>
        </authorList>
    </citation>
    <scope>NUCLEOTIDE SEQUENCE</scope>
    <source>
        <strain evidence="3">M5</strain>
    </source>
</reference>
<dbReference type="GO" id="GO:0050808">
    <property type="term" value="P:synapse organization"/>
    <property type="evidence" value="ECO:0007669"/>
    <property type="project" value="TreeGrafter"/>
</dbReference>
<dbReference type="SMART" id="SM00409">
    <property type="entry name" value="IG"/>
    <property type="match status" value="2"/>
</dbReference>
<dbReference type="PANTHER" id="PTHR23279:SF36">
    <property type="entry name" value="DEFECTIVE PROBOSCIS EXTENSION RESPONSE 9, ISOFORM A"/>
    <property type="match status" value="1"/>
</dbReference>
<dbReference type="OrthoDB" id="5969816at2759"/>
<evidence type="ECO:0000313" key="4">
    <source>
        <dbReference type="Proteomes" id="UP000789390"/>
    </source>
</evidence>
<gene>
    <name evidence="3" type="ORF">DGAL_LOCUS12056</name>
</gene>
<dbReference type="PANTHER" id="PTHR23279">
    <property type="entry name" value="DEFECTIVE PROBOSCIS EXTENSION RESPONSE DPR -RELATED"/>
    <property type="match status" value="1"/>
</dbReference>
<dbReference type="InterPro" id="IPR003599">
    <property type="entry name" value="Ig_sub"/>
</dbReference>
<dbReference type="Gene3D" id="2.60.40.10">
    <property type="entry name" value="Immunoglobulins"/>
    <property type="match status" value="2"/>
</dbReference>
<dbReference type="FunFam" id="2.60.40.10:FF:000533">
    <property type="entry name" value="Uncharacterized protein, isoform A"/>
    <property type="match status" value="1"/>
</dbReference>
<dbReference type="Proteomes" id="UP000789390">
    <property type="component" value="Unassembled WGS sequence"/>
</dbReference>
<dbReference type="SUPFAM" id="SSF48726">
    <property type="entry name" value="Immunoglobulin"/>
    <property type="match status" value="2"/>
</dbReference>
<dbReference type="InterPro" id="IPR013783">
    <property type="entry name" value="Ig-like_fold"/>
</dbReference>
<feature type="region of interest" description="Disordered" evidence="1">
    <location>
        <begin position="76"/>
        <end position="111"/>
    </location>
</feature>
<dbReference type="EMBL" id="CAKKLH010000286">
    <property type="protein sequence ID" value="CAH0108660.1"/>
    <property type="molecule type" value="Genomic_DNA"/>
</dbReference>
<dbReference type="InterPro" id="IPR037448">
    <property type="entry name" value="Zig-8"/>
</dbReference>
<dbReference type="SMART" id="SM00408">
    <property type="entry name" value="IGc2"/>
    <property type="match status" value="2"/>
</dbReference>
<dbReference type="AlphaFoldDB" id="A0A8J2RWT8"/>
<evidence type="ECO:0000313" key="3">
    <source>
        <dbReference type="EMBL" id="CAH0108660.1"/>
    </source>
</evidence>
<feature type="compositionally biased region" description="Polar residues" evidence="1">
    <location>
        <begin position="97"/>
        <end position="109"/>
    </location>
</feature>
<dbReference type="Pfam" id="PF13927">
    <property type="entry name" value="Ig_3"/>
    <property type="match status" value="1"/>
</dbReference>
<evidence type="ECO:0000256" key="1">
    <source>
        <dbReference type="SAM" id="MobiDB-lite"/>
    </source>
</evidence>
<comment type="caution">
    <text evidence="3">The sequence shown here is derived from an EMBL/GenBank/DDBJ whole genome shotgun (WGS) entry which is preliminary data.</text>
</comment>
<keyword evidence="4" id="KW-1185">Reference proteome</keyword>
<feature type="domain" description="Ig-like" evidence="2">
    <location>
        <begin position="121"/>
        <end position="253"/>
    </location>
</feature>
<organism evidence="3 4">
    <name type="scientific">Daphnia galeata</name>
    <dbReference type="NCBI Taxonomy" id="27404"/>
    <lineage>
        <taxon>Eukaryota</taxon>
        <taxon>Metazoa</taxon>
        <taxon>Ecdysozoa</taxon>
        <taxon>Arthropoda</taxon>
        <taxon>Crustacea</taxon>
        <taxon>Branchiopoda</taxon>
        <taxon>Diplostraca</taxon>
        <taxon>Cladocera</taxon>
        <taxon>Anomopoda</taxon>
        <taxon>Daphniidae</taxon>
        <taxon>Daphnia</taxon>
    </lineage>
</organism>